<comment type="caution">
    <text evidence="1">The sequence shown here is derived from an EMBL/GenBank/DDBJ whole genome shotgun (WGS) entry which is preliminary data.</text>
</comment>
<organism evidence="1 2">
    <name type="scientific">Arachnia propionica</name>
    <dbReference type="NCBI Taxonomy" id="1750"/>
    <lineage>
        <taxon>Bacteria</taxon>
        <taxon>Bacillati</taxon>
        <taxon>Actinomycetota</taxon>
        <taxon>Actinomycetes</taxon>
        <taxon>Propionibacteriales</taxon>
        <taxon>Propionibacteriaceae</taxon>
        <taxon>Arachnia</taxon>
    </lineage>
</organism>
<protein>
    <recommendedName>
        <fullName evidence="3">DUF4253 domain-containing protein</fullName>
    </recommendedName>
</protein>
<dbReference type="EMBL" id="RQZG01000014">
    <property type="protein sequence ID" value="RRD04038.1"/>
    <property type="molecule type" value="Genomic_DNA"/>
</dbReference>
<evidence type="ECO:0008006" key="3">
    <source>
        <dbReference type="Google" id="ProtNLM"/>
    </source>
</evidence>
<dbReference type="AlphaFoldDB" id="A0A3P1T425"/>
<accession>A0A3P1T425</accession>
<dbReference type="OrthoDB" id="9805408at2"/>
<evidence type="ECO:0000313" key="1">
    <source>
        <dbReference type="EMBL" id="RRD04038.1"/>
    </source>
</evidence>
<dbReference type="RefSeq" id="WP_124845338.1">
    <property type="nucleotide sequence ID" value="NZ_JAUNKP010000004.1"/>
</dbReference>
<reference evidence="1 2" key="1">
    <citation type="submission" date="2018-11" db="EMBL/GenBank/DDBJ databases">
        <title>Genomes From Bacteria Associated with the Canine Oral Cavity: a Test Case for Automated Genome-Based Taxonomic Assignment.</title>
        <authorList>
            <person name="Coil D.A."/>
            <person name="Jospin G."/>
            <person name="Darling A.E."/>
            <person name="Wallis C."/>
            <person name="Davis I.J."/>
            <person name="Harris S."/>
            <person name="Eisen J.A."/>
            <person name="Holcombe L.J."/>
            <person name="O'Flynn C."/>
        </authorList>
    </citation>
    <scope>NUCLEOTIDE SEQUENCE [LARGE SCALE GENOMIC DNA]</scope>
    <source>
        <strain evidence="1 2">OH887_COT-365</strain>
    </source>
</reference>
<proteinExistence type="predicted"/>
<evidence type="ECO:0000313" key="2">
    <source>
        <dbReference type="Proteomes" id="UP000280819"/>
    </source>
</evidence>
<sequence length="147" mass="16371">MTTPLERVTARIAPFLDDGLCRPRPLLTLEEFFDGNDVVGSILCNVTILTDGVPDSPTPQQVRDVLETIRSRDDVDDVRVAVAMVDDPGWPFAEEVLVVTDATADEVCAWFPEAMAPDDVLDLDPERLSGFEPLDRQDGRVVLCWWD</sequence>
<name>A0A3P1T425_9ACTN</name>
<dbReference type="Proteomes" id="UP000280819">
    <property type="component" value="Unassembled WGS sequence"/>
</dbReference>
<gene>
    <name evidence="1" type="ORF">EII34_11680</name>
</gene>